<dbReference type="Pfam" id="PF20150">
    <property type="entry name" value="2EXR"/>
    <property type="match status" value="1"/>
</dbReference>
<protein>
    <recommendedName>
        <fullName evidence="1">2EXR domain-containing protein</fullName>
    </recommendedName>
</protein>
<name>A0A177CER1_9PLEO</name>
<dbReference type="Proteomes" id="UP000077069">
    <property type="component" value="Unassembled WGS sequence"/>
</dbReference>
<sequence length="236" mass="27800">MSTFSLFSHLPTELRLRIWGLTVEPRTVDVSISDSYLSWRYDNPLPVTNTPVPAPLQTCRESRREMQKHYQRGLVELRNRDDMGLRYVWVNFEIDIIYIGNGNHLGLYKAVAPQIQRLRFEAEYSDETFYRGSMKDLQSFTSIKEIFIVCMDGMKAWWGALEENQENLWPCGEESIWFIDPDNGNMMRASENDANCLHQYRVQWWEMGDDYDTGLPLILVRLCRRAMRRRAAAISR</sequence>
<evidence type="ECO:0000259" key="1">
    <source>
        <dbReference type="Pfam" id="PF20150"/>
    </source>
</evidence>
<reference evidence="2 3" key="1">
    <citation type="submission" date="2016-05" db="EMBL/GenBank/DDBJ databases">
        <title>Comparative analysis of secretome profiles of manganese(II)-oxidizing ascomycete fungi.</title>
        <authorList>
            <consortium name="DOE Joint Genome Institute"/>
            <person name="Zeiner C.A."/>
            <person name="Purvine S.O."/>
            <person name="Zink E.M."/>
            <person name="Wu S."/>
            <person name="Pasa-Tolic L."/>
            <person name="Chaput D.L."/>
            <person name="Haridas S."/>
            <person name="Grigoriev I.V."/>
            <person name="Santelli C.M."/>
            <person name="Hansel C.M."/>
        </authorList>
    </citation>
    <scope>NUCLEOTIDE SEQUENCE [LARGE SCALE GENOMIC DNA]</scope>
    <source>
        <strain evidence="2 3">AP3s5-JAC2a</strain>
    </source>
</reference>
<feature type="domain" description="2EXR" evidence="1">
    <location>
        <begin position="4"/>
        <end position="97"/>
    </location>
</feature>
<dbReference type="GeneID" id="28761938"/>
<gene>
    <name evidence="2" type="ORF">CC84DRAFT_1164251</name>
</gene>
<evidence type="ECO:0000313" key="2">
    <source>
        <dbReference type="EMBL" id="OAG05796.1"/>
    </source>
</evidence>
<organism evidence="2 3">
    <name type="scientific">Paraphaeosphaeria sporulosa</name>
    <dbReference type="NCBI Taxonomy" id="1460663"/>
    <lineage>
        <taxon>Eukaryota</taxon>
        <taxon>Fungi</taxon>
        <taxon>Dikarya</taxon>
        <taxon>Ascomycota</taxon>
        <taxon>Pezizomycotina</taxon>
        <taxon>Dothideomycetes</taxon>
        <taxon>Pleosporomycetidae</taxon>
        <taxon>Pleosporales</taxon>
        <taxon>Massarineae</taxon>
        <taxon>Didymosphaeriaceae</taxon>
        <taxon>Paraphaeosphaeria</taxon>
    </lineage>
</organism>
<keyword evidence="3" id="KW-1185">Reference proteome</keyword>
<accession>A0A177CER1</accession>
<dbReference type="PANTHER" id="PTHR35910:SF1">
    <property type="entry name" value="2EXR DOMAIN-CONTAINING PROTEIN"/>
    <property type="match status" value="1"/>
</dbReference>
<dbReference type="InterPro" id="IPR045518">
    <property type="entry name" value="2EXR"/>
</dbReference>
<dbReference type="EMBL" id="KV441552">
    <property type="protein sequence ID" value="OAG05796.1"/>
    <property type="molecule type" value="Genomic_DNA"/>
</dbReference>
<evidence type="ECO:0000313" key="3">
    <source>
        <dbReference type="Proteomes" id="UP000077069"/>
    </source>
</evidence>
<dbReference type="AlphaFoldDB" id="A0A177CER1"/>
<dbReference type="OrthoDB" id="3473305at2759"/>
<dbReference type="RefSeq" id="XP_018036161.1">
    <property type="nucleotide sequence ID" value="XM_018178452.1"/>
</dbReference>
<dbReference type="PANTHER" id="PTHR35910">
    <property type="entry name" value="2EXR DOMAIN-CONTAINING PROTEIN"/>
    <property type="match status" value="1"/>
</dbReference>
<proteinExistence type="predicted"/>
<dbReference type="InParanoid" id="A0A177CER1"/>